<feature type="compositionally biased region" description="Polar residues" evidence="1">
    <location>
        <begin position="123"/>
        <end position="138"/>
    </location>
</feature>
<dbReference type="AlphaFoldDB" id="A0AAD4LHS9"/>
<accession>A0AAD4LHS9</accession>
<feature type="compositionally biased region" description="Basic and acidic residues" evidence="1">
    <location>
        <begin position="48"/>
        <end position="63"/>
    </location>
</feature>
<evidence type="ECO:0000256" key="1">
    <source>
        <dbReference type="SAM" id="MobiDB-lite"/>
    </source>
</evidence>
<proteinExistence type="predicted"/>
<dbReference type="Proteomes" id="UP001201163">
    <property type="component" value="Unassembled WGS sequence"/>
</dbReference>
<organism evidence="2 3">
    <name type="scientific">Lactarius akahatsu</name>
    <dbReference type="NCBI Taxonomy" id="416441"/>
    <lineage>
        <taxon>Eukaryota</taxon>
        <taxon>Fungi</taxon>
        <taxon>Dikarya</taxon>
        <taxon>Basidiomycota</taxon>
        <taxon>Agaricomycotina</taxon>
        <taxon>Agaricomycetes</taxon>
        <taxon>Russulales</taxon>
        <taxon>Russulaceae</taxon>
        <taxon>Lactarius</taxon>
    </lineage>
</organism>
<evidence type="ECO:0000313" key="2">
    <source>
        <dbReference type="EMBL" id="KAH8993713.1"/>
    </source>
</evidence>
<name>A0AAD4LHS9_9AGAM</name>
<reference evidence="2" key="1">
    <citation type="submission" date="2022-01" db="EMBL/GenBank/DDBJ databases">
        <title>Comparative genomics reveals a dynamic genome evolution in the ectomycorrhizal milk-cap (Lactarius) mushrooms.</title>
        <authorList>
            <consortium name="DOE Joint Genome Institute"/>
            <person name="Lebreton A."/>
            <person name="Tang N."/>
            <person name="Kuo A."/>
            <person name="LaButti K."/>
            <person name="Drula E."/>
            <person name="Barry K."/>
            <person name="Clum A."/>
            <person name="Lipzen A."/>
            <person name="Mousain D."/>
            <person name="Ng V."/>
            <person name="Wang R."/>
            <person name="Wang X."/>
            <person name="Dai Y."/>
            <person name="Henrissat B."/>
            <person name="Grigoriev I.V."/>
            <person name="Guerin-Laguette A."/>
            <person name="Yu F."/>
            <person name="Martin F.M."/>
        </authorList>
    </citation>
    <scope>NUCLEOTIDE SEQUENCE</scope>
    <source>
        <strain evidence="2">QP</strain>
    </source>
</reference>
<comment type="caution">
    <text evidence="2">The sequence shown here is derived from an EMBL/GenBank/DDBJ whole genome shotgun (WGS) entry which is preliminary data.</text>
</comment>
<sequence>MAQDASGGERKRESRKNNRGLHASLDKVGYVQRNGRPKKSYGKSTESPARRDAGPEIHGKTRESQSLYIEVIDGYGKRTKTSHPPPCRSLRSTPSRALTSNASAPTSTNPPETSAAPAGKPSNPRNTSFSTVCSTTKNLIRPSSARRGTLPPLPPLLLHQGGAEKMSKFLQYTRAFSKPESGPPLYVPLEPD</sequence>
<feature type="compositionally biased region" description="Basic and acidic residues" evidence="1">
    <location>
        <begin position="7"/>
        <end position="16"/>
    </location>
</feature>
<feature type="compositionally biased region" description="Polar residues" evidence="1">
    <location>
        <begin position="90"/>
        <end position="112"/>
    </location>
</feature>
<dbReference type="EMBL" id="JAKELL010000017">
    <property type="protein sequence ID" value="KAH8993713.1"/>
    <property type="molecule type" value="Genomic_DNA"/>
</dbReference>
<gene>
    <name evidence="2" type="ORF">EDB92DRAFT_375245</name>
</gene>
<protein>
    <submittedName>
        <fullName evidence="2">Uncharacterized protein</fullName>
    </submittedName>
</protein>
<keyword evidence="3" id="KW-1185">Reference proteome</keyword>
<feature type="region of interest" description="Disordered" evidence="1">
    <location>
        <begin position="1"/>
        <end position="160"/>
    </location>
</feature>
<evidence type="ECO:0000313" key="3">
    <source>
        <dbReference type="Proteomes" id="UP001201163"/>
    </source>
</evidence>